<proteinExistence type="predicted"/>
<feature type="transmembrane region" description="Helical" evidence="1">
    <location>
        <begin position="65"/>
        <end position="86"/>
    </location>
</feature>
<keyword evidence="1" id="KW-0472">Membrane</keyword>
<feature type="transmembrane region" description="Helical" evidence="1">
    <location>
        <begin position="125"/>
        <end position="145"/>
    </location>
</feature>
<dbReference type="RefSeq" id="WP_311366756.1">
    <property type="nucleotide sequence ID" value="NZ_JAVRHX010000001.1"/>
</dbReference>
<feature type="transmembrane region" description="Helical" evidence="1">
    <location>
        <begin position="93"/>
        <end position="113"/>
    </location>
</feature>
<sequence length="151" mass="16423">MDAESNTSQTMKIDVPVWFTIIAGMALAWNLLGLAAVIMDFMMSAESIASLPMEQQEMYAARPSWVSFASLLAVFAGTLGCAGLVMKRAWAKVILLLSLFGLIAQDIAFFVILDTASVYGGQVVFMQAIVFIIALGLLALAHWATKKRWIS</sequence>
<evidence type="ECO:0000313" key="3">
    <source>
        <dbReference type="Proteomes" id="UP001253545"/>
    </source>
</evidence>
<keyword evidence="1" id="KW-0812">Transmembrane</keyword>
<dbReference type="EMBL" id="JAVRHX010000001">
    <property type="protein sequence ID" value="MDT0593229.1"/>
    <property type="molecule type" value="Genomic_DNA"/>
</dbReference>
<reference evidence="2 3" key="1">
    <citation type="submission" date="2023-09" db="EMBL/GenBank/DDBJ databases">
        <authorList>
            <person name="Rey-Velasco X."/>
        </authorList>
    </citation>
    <scope>NUCLEOTIDE SEQUENCE [LARGE SCALE GENOMIC DNA]</scope>
    <source>
        <strain evidence="2 3">P117</strain>
    </source>
</reference>
<keyword evidence="3" id="KW-1185">Reference proteome</keyword>
<keyword evidence="1" id="KW-1133">Transmembrane helix</keyword>
<gene>
    <name evidence="2" type="ORF">RM552_00050</name>
</gene>
<accession>A0ABU2ZLM4</accession>
<evidence type="ECO:0000313" key="2">
    <source>
        <dbReference type="EMBL" id="MDT0593229.1"/>
    </source>
</evidence>
<evidence type="ECO:0000256" key="1">
    <source>
        <dbReference type="SAM" id="Phobius"/>
    </source>
</evidence>
<organism evidence="2 3">
    <name type="scientific">Glaciecola petra</name>
    <dbReference type="NCBI Taxonomy" id="3075602"/>
    <lineage>
        <taxon>Bacteria</taxon>
        <taxon>Pseudomonadati</taxon>
        <taxon>Pseudomonadota</taxon>
        <taxon>Gammaproteobacteria</taxon>
        <taxon>Alteromonadales</taxon>
        <taxon>Alteromonadaceae</taxon>
        <taxon>Glaciecola</taxon>
    </lineage>
</organism>
<protein>
    <recommendedName>
        <fullName evidence="4">Sugar transporter</fullName>
    </recommendedName>
</protein>
<evidence type="ECO:0008006" key="4">
    <source>
        <dbReference type="Google" id="ProtNLM"/>
    </source>
</evidence>
<feature type="transmembrane region" description="Helical" evidence="1">
    <location>
        <begin position="17"/>
        <end position="45"/>
    </location>
</feature>
<dbReference type="Proteomes" id="UP001253545">
    <property type="component" value="Unassembled WGS sequence"/>
</dbReference>
<comment type="caution">
    <text evidence="2">The sequence shown here is derived from an EMBL/GenBank/DDBJ whole genome shotgun (WGS) entry which is preliminary data.</text>
</comment>
<name>A0ABU2ZLM4_9ALTE</name>